<evidence type="ECO:0000313" key="3">
    <source>
        <dbReference type="Proteomes" id="UP001374584"/>
    </source>
</evidence>
<comment type="caution">
    <text evidence="2">The sequence shown here is derived from an EMBL/GenBank/DDBJ whole genome shotgun (WGS) entry which is preliminary data.</text>
</comment>
<keyword evidence="1" id="KW-0812">Transmembrane</keyword>
<keyword evidence="3" id="KW-1185">Reference proteome</keyword>
<sequence>MISLNSLLCVISDNCELFRCNKCTRYHVVIHPSPLLIILVVFRLAMCVICIHYQKISNHSIQTHTHLTQI</sequence>
<dbReference type="Proteomes" id="UP001374584">
    <property type="component" value="Unassembled WGS sequence"/>
</dbReference>
<proteinExistence type="predicted"/>
<dbReference type="EMBL" id="JAYMYR010000007">
    <property type="protein sequence ID" value="KAK7353913.1"/>
    <property type="molecule type" value="Genomic_DNA"/>
</dbReference>
<organism evidence="2 3">
    <name type="scientific">Phaseolus coccineus</name>
    <name type="common">Scarlet runner bean</name>
    <name type="synonym">Phaseolus multiflorus</name>
    <dbReference type="NCBI Taxonomy" id="3886"/>
    <lineage>
        <taxon>Eukaryota</taxon>
        <taxon>Viridiplantae</taxon>
        <taxon>Streptophyta</taxon>
        <taxon>Embryophyta</taxon>
        <taxon>Tracheophyta</taxon>
        <taxon>Spermatophyta</taxon>
        <taxon>Magnoliopsida</taxon>
        <taxon>eudicotyledons</taxon>
        <taxon>Gunneridae</taxon>
        <taxon>Pentapetalae</taxon>
        <taxon>rosids</taxon>
        <taxon>fabids</taxon>
        <taxon>Fabales</taxon>
        <taxon>Fabaceae</taxon>
        <taxon>Papilionoideae</taxon>
        <taxon>50 kb inversion clade</taxon>
        <taxon>NPAAA clade</taxon>
        <taxon>indigoferoid/millettioid clade</taxon>
        <taxon>Phaseoleae</taxon>
        <taxon>Phaseolus</taxon>
    </lineage>
</organism>
<name>A0AAN9R4P6_PHACN</name>
<evidence type="ECO:0000256" key="1">
    <source>
        <dbReference type="SAM" id="Phobius"/>
    </source>
</evidence>
<evidence type="ECO:0000313" key="2">
    <source>
        <dbReference type="EMBL" id="KAK7353913.1"/>
    </source>
</evidence>
<accession>A0AAN9R4P6</accession>
<gene>
    <name evidence="2" type="ORF">VNO80_19367</name>
</gene>
<dbReference type="AlphaFoldDB" id="A0AAN9R4P6"/>
<feature type="transmembrane region" description="Helical" evidence="1">
    <location>
        <begin position="35"/>
        <end position="53"/>
    </location>
</feature>
<keyword evidence="1" id="KW-0472">Membrane</keyword>
<reference evidence="2 3" key="1">
    <citation type="submission" date="2024-01" db="EMBL/GenBank/DDBJ databases">
        <title>The genomes of 5 underutilized Papilionoideae crops provide insights into root nodulation and disease resistanc.</title>
        <authorList>
            <person name="Jiang F."/>
        </authorList>
    </citation>
    <scope>NUCLEOTIDE SEQUENCE [LARGE SCALE GENOMIC DNA]</scope>
    <source>
        <strain evidence="2">JINMINGXINNONG_FW02</strain>
        <tissue evidence="2">Leaves</tissue>
    </source>
</reference>
<protein>
    <submittedName>
        <fullName evidence="2">Uncharacterized protein</fullName>
    </submittedName>
</protein>
<keyword evidence="1" id="KW-1133">Transmembrane helix</keyword>